<evidence type="ECO:0000313" key="2">
    <source>
        <dbReference type="EMBL" id="CAG7557951.1"/>
    </source>
</evidence>
<organism evidence="2 3">
    <name type="scientific">Fusarium equiseti</name>
    <name type="common">Fusarium scirpi</name>
    <dbReference type="NCBI Taxonomy" id="61235"/>
    <lineage>
        <taxon>Eukaryota</taxon>
        <taxon>Fungi</taxon>
        <taxon>Dikarya</taxon>
        <taxon>Ascomycota</taxon>
        <taxon>Pezizomycotina</taxon>
        <taxon>Sordariomycetes</taxon>
        <taxon>Hypocreomycetidae</taxon>
        <taxon>Hypocreales</taxon>
        <taxon>Nectriaceae</taxon>
        <taxon>Fusarium</taxon>
        <taxon>Fusarium incarnatum-equiseti species complex</taxon>
    </lineage>
</organism>
<evidence type="ECO:0000313" key="3">
    <source>
        <dbReference type="Proteomes" id="UP000693738"/>
    </source>
</evidence>
<dbReference type="EMBL" id="CAJSTJ010000121">
    <property type="protein sequence ID" value="CAG7557951.1"/>
    <property type="molecule type" value="Genomic_DNA"/>
</dbReference>
<reference evidence="2" key="1">
    <citation type="submission" date="2021-05" db="EMBL/GenBank/DDBJ databases">
        <authorList>
            <person name="Khan N."/>
        </authorList>
    </citation>
    <scope>NUCLEOTIDE SEQUENCE</scope>
</reference>
<feature type="compositionally biased region" description="Basic and acidic residues" evidence="1">
    <location>
        <begin position="131"/>
        <end position="143"/>
    </location>
</feature>
<dbReference type="AlphaFoldDB" id="A0A8J2IIB3"/>
<name>A0A8J2IIB3_FUSEQ</name>
<sequence length="291" mass="32768">MKRRDWRDHVLVTSQVGKPEEERPIFIGPAPTAEARREYMGAYLPWAIGIGTREWLEEERPEAERITAKAWADEGYESMGHDLWEFLVDSTLWNIAFYRRAEVEADEILDRLAQRLAQRDLEAQAVQGKAGTEKEKVGNEDVPKKASEVTIQPLFAKGTSWALIHATSGQAMEPPVDTSLESHQAVMLKNYSGMAYEAKARHKEWEAAGGDVVGAIKAAQAGQAAFYQTETDQTTERLTRATWKQAERCDLGVPGIDLIMDFGTIWFELLNQAPKNKTFDDYVDYDNEGAV</sequence>
<proteinExistence type="predicted"/>
<feature type="region of interest" description="Disordered" evidence="1">
    <location>
        <begin position="124"/>
        <end position="143"/>
    </location>
</feature>
<accession>A0A8J2IIB3</accession>
<evidence type="ECO:0000256" key="1">
    <source>
        <dbReference type="SAM" id="MobiDB-lite"/>
    </source>
</evidence>
<dbReference type="Proteomes" id="UP000693738">
    <property type="component" value="Unassembled WGS sequence"/>
</dbReference>
<comment type="caution">
    <text evidence="2">The sequence shown here is derived from an EMBL/GenBank/DDBJ whole genome shotgun (WGS) entry which is preliminary data.</text>
</comment>
<protein>
    <submittedName>
        <fullName evidence="2">Uncharacterized protein</fullName>
    </submittedName>
</protein>
<gene>
    <name evidence="2" type="ORF">FEQUK3_LOCUS3658</name>
</gene>